<reference evidence="5" key="2">
    <citation type="submission" date="2012-08" db="EMBL/GenBank/DDBJ databases">
        <title>Finished genome of Desulfosporosinus meridiei DSM 13257.</title>
        <authorList>
            <person name="Huntemann M."/>
            <person name="Wei C.-L."/>
            <person name="Han J."/>
            <person name="Detter J.C."/>
            <person name="Han C."/>
            <person name="Davenport K."/>
            <person name="Daligault H."/>
            <person name="Erkkila T."/>
            <person name="Gu W."/>
            <person name="Munk A.C.C."/>
            <person name="Teshima H."/>
            <person name="Xu Y."/>
            <person name="Chain P."/>
            <person name="Tapia R."/>
            <person name="Chen A."/>
            <person name="Krypides N."/>
            <person name="Mavromatis K."/>
            <person name="Markowitz V."/>
            <person name="Szeto E."/>
            <person name="Ivanova N."/>
            <person name="Mikhailova N."/>
            <person name="Ovchinnikova G."/>
            <person name="Pagani I."/>
            <person name="Pati A."/>
            <person name="Goodwin L."/>
            <person name="Peters L."/>
            <person name="Pitluck S."/>
            <person name="Woyke T."/>
            <person name="Pester M."/>
            <person name="Spring S."/>
            <person name="Ollivier B."/>
            <person name="Rattei T."/>
            <person name="Klenk H.-P."/>
            <person name="Wagner M."/>
            <person name="Loy A."/>
        </authorList>
    </citation>
    <scope>NUCLEOTIDE SEQUENCE [LARGE SCALE GENOMIC DNA]</scope>
    <source>
        <strain evidence="5">ATCC BAA-275 / DSM 13257 / NCIMB 13706 / S10</strain>
    </source>
</reference>
<dbReference type="EMBL" id="CP003629">
    <property type="protein sequence ID" value="AFQ42990.1"/>
    <property type="molecule type" value="Genomic_DNA"/>
</dbReference>
<feature type="signal peptide" evidence="2">
    <location>
        <begin position="1"/>
        <end position="27"/>
    </location>
</feature>
<keyword evidence="5" id="KW-1185">Reference proteome</keyword>
<dbReference type="AlphaFoldDB" id="J7IN28"/>
<proteinExistence type="predicted"/>
<dbReference type="Proteomes" id="UP000005262">
    <property type="component" value="Chromosome"/>
</dbReference>
<gene>
    <name evidence="4" type="ordered locus">Desmer_0966</name>
</gene>
<protein>
    <submittedName>
        <fullName evidence="4">Putative vancomycin resistance protein</fullName>
    </submittedName>
</protein>
<feature type="chain" id="PRO_5039152724" evidence="2">
    <location>
        <begin position="28"/>
        <end position="454"/>
    </location>
</feature>
<evidence type="ECO:0000256" key="2">
    <source>
        <dbReference type="SAM" id="SignalP"/>
    </source>
</evidence>
<dbReference type="PANTHER" id="PTHR35788:SF1">
    <property type="entry name" value="EXPORTED PROTEIN"/>
    <property type="match status" value="1"/>
</dbReference>
<dbReference type="InterPro" id="IPR011098">
    <property type="entry name" value="G5_dom"/>
</dbReference>
<dbReference type="SMART" id="SM01208">
    <property type="entry name" value="G5"/>
    <property type="match status" value="1"/>
</dbReference>
<evidence type="ECO:0000259" key="3">
    <source>
        <dbReference type="PROSITE" id="PS51109"/>
    </source>
</evidence>
<reference evidence="4 5" key="1">
    <citation type="journal article" date="2012" name="J. Bacteriol.">
        <title>Complete genome sequences of Desulfosporosinus orientis DSM765T, Desulfosporosinus youngiae DSM17734T, Desulfosporosinus meridiei DSM13257T, and Desulfosporosinus acidiphilus DSM22704T.</title>
        <authorList>
            <person name="Pester M."/>
            <person name="Brambilla E."/>
            <person name="Alazard D."/>
            <person name="Rattei T."/>
            <person name="Weinmaier T."/>
            <person name="Han J."/>
            <person name="Lucas S."/>
            <person name="Lapidus A."/>
            <person name="Cheng J.F."/>
            <person name="Goodwin L."/>
            <person name="Pitluck S."/>
            <person name="Peters L."/>
            <person name="Ovchinnikova G."/>
            <person name="Teshima H."/>
            <person name="Detter J.C."/>
            <person name="Han C.S."/>
            <person name="Tapia R."/>
            <person name="Land M.L."/>
            <person name="Hauser L."/>
            <person name="Kyrpides N.C."/>
            <person name="Ivanova N.N."/>
            <person name="Pagani I."/>
            <person name="Huntmann M."/>
            <person name="Wei C.L."/>
            <person name="Davenport K.W."/>
            <person name="Daligault H."/>
            <person name="Chain P.S."/>
            <person name="Chen A."/>
            <person name="Mavromatis K."/>
            <person name="Markowitz V."/>
            <person name="Szeto E."/>
            <person name="Mikhailova N."/>
            <person name="Pati A."/>
            <person name="Wagner M."/>
            <person name="Woyke T."/>
            <person name="Ollivier B."/>
            <person name="Klenk H.P."/>
            <person name="Spring S."/>
            <person name="Loy A."/>
        </authorList>
    </citation>
    <scope>NUCLEOTIDE SEQUENCE [LARGE SCALE GENOMIC DNA]</scope>
    <source>
        <strain evidence="5">ATCC BAA-275 / DSM 13257 / NCIMB 13706 / S10</strain>
    </source>
</reference>
<dbReference type="Pfam" id="PF04294">
    <property type="entry name" value="VanW"/>
    <property type="match status" value="1"/>
</dbReference>
<dbReference type="InterPro" id="IPR052913">
    <property type="entry name" value="Glycopeptide_resist_protein"/>
</dbReference>
<evidence type="ECO:0000313" key="5">
    <source>
        <dbReference type="Proteomes" id="UP000005262"/>
    </source>
</evidence>
<dbReference type="KEGG" id="dmi:Desmer_0966"/>
<dbReference type="eggNOG" id="COG2720">
    <property type="taxonomic scope" value="Bacteria"/>
</dbReference>
<dbReference type="Pfam" id="PF07501">
    <property type="entry name" value="G5"/>
    <property type="match status" value="1"/>
</dbReference>
<dbReference type="PROSITE" id="PS51257">
    <property type="entry name" value="PROKAR_LIPOPROTEIN"/>
    <property type="match status" value="1"/>
</dbReference>
<dbReference type="InterPro" id="IPR007391">
    <property type="entry name" value="Vancomycin_resist_VanW"/>
</dbReference>
<keyword evidence="1 2" id="KW-0732">Signal</keyword>
<feature type="domain" description="G5" evidence="3">
    <location>
        <begin position="377"/>
        <end position="454"/>
    </location>
</feature>
<dbReference type="OrthoDB" id="9797191at2"/>
<dbReference type="Pfam" id="PF12229">
    <property type="entry name" value="PG_binding_4"/>
    <property type="match status" value="1"/>
</dbReference>
<dbReference type="STRING" id="768704.Desmer_0966"/>
<dbReference type="Gene3D" id="2.20.230.10">
    <property type="entry name" value="Resuscitation-promoting factor rpfb"/>
    <property type="match status" value="1"/>
</dbReference>
<organism evidence="4 5">
    <name type="scientific">Desulfosporosinus meridiei (strain ATCC BAA-275 / DSM 13257 / KCTC 12902 / NCIMB 13706 / S10)</name>
    <dbReference type="NCBI Taxonomy" id="768704"/>
    <lineage>
        <taxon>Bacteria</taxon>
        <taxon>Bacillati</taxon>
        <taxon>Bacillota</taxon>
        <taxon>Clostridia</taxon>
        <taxon>Eubacteriales</taxon>
        <taxon>Desulfitobacteriaceae</taxon>
        <taxon>Desulfosporosinus</taxon>
    </lineage>
</organism>
<evidence type="ECO:0000256" key="1">
    <source>
        <dbReference type="ARBA" id="ARBA00022729"/>
    </source>
</evidence>
<sequence>MKKIKCFRNRKLSYLFFLSILCISLFSGCNSLDHTPDYSSSQVPDKQISQDNQVAKAKTLNSVMPEGSKIDDLDLSGTPLVEASTKIENWAKDKLEETRVLLYNNTEIPLTLTDIGFEVDTEKTIDQTQTNPGTIQPSVFKVNSEVASQKLQEKLTKFNTPAKDAAYKIEKDKVVIQPSEPGRRADVEQLISKIENLSLSEVPTRIEIPMAEVSPAVTTESIKDLAFDSIIGEFSTNFLVKEQNRSANLTAAAKALDGKLLKPGETLSFNQVVGPREPGTGYKEAYVLINGEYVKGTGGGICQVSSTLYNAVLLSNLEIVERMPHAVVVGYVPPGQDATVNYPNIDFKFKNNSQSLAYLRTEVKSGVLTVRIWGKKTGNTVRIERQVEREIPYTTKRRLDPKLPKGRVVRDQGGVKGIVVNTWQVIRDESGSETKKFLGRDSYAPTNRIFRVGT</sequence>
<accession>J7IN28</accession>
<dbReference type="PANTHER" id="PTHR35788">
    <property type="entry name" value="EXPORTED PROTEIN-RELATED"/>
    <property type="match status" value="1"/>
</dbReference>
<dbReference type="PROSITE" id="PS51109">
    <property type="entry name" value="G5"/>
    <property type="match status" value="1"/>
</dbReference>
<dbReference type="RefSeq" id="WP_014901910.1">
    <property type="nucleotide sequence ID" value="NC_018515.1"/>
</dbReference>
<name>J7IN28_DESMD</name>
<evidence type="ECO:0000313" key="4">
    <source>
        <dbReference type="EMBL" id="AFQ42990.1"/>
    </source>
</evidence>
<dbReference type="HOGENOM" id="CLU_011572_2_1_9"/>
<dbReference type="InterPro" id="IPR022029">
    <property type="entry name" value="YoaR-like_PG-bd"/>
</dbReference>